<dbReference type="Gene3D" id="3.40.30.10">
    <property type="entry name" value="Glutaredoxin"/>
    <property type="match status" value="1"/>
</dbReference>
<protein>
    <submittedName>
        <fullName evidence="3">Glutathione S-transferase</fullName>
    </submittedName>
</protein>
<dbReference type="PROSITE" id="PS50404">
    <property type="entry name" value="GST_NTER"/>
    <property type="match status" value="1"/>
</dbReference>
<evidence type="ECO:0000259" key="1">
    <source>
        <dbReference type="PROSITE" id="PS50404"/>
    </source>
</evidence>
<dbReference type="CDD" id="cd03188">
    <property type="entry name" value="GST_C_Beta"/>
    <property type="match status" value="1"/>
</dbReference>
<dbReference type="InterPro" id="IPR010987">
    <property type="entry name" value="Glutathione-S-Trfase_C-like"/>
</dbReference>
<sequence length="206" mass="22690">MSDLTLYFAPGTCAMAVQIALLEANAPFQPRLVNLAAGEQRDPAYLAINPKGRVPALTTEQGTLTETPALLLYVAQRFPEAKLAPLDNPFLLARMQEVNSFLASTVHVSHAHGRRGSRWADDEQAIAAMQQKVASNMRDGFEQIERHYLLAGPWVLGEQFSVADIYLFVVAGWLKSDGVEISEFPKVADHYQRMLTRPAVAKALAN</sequence>
<keyword evidence="4" id="KW-1185">Reference proteome</keyword>
<reference evidence="3 4" key="1">
    <citation type="journal article" date="2017" name="Front. Microbiol.">
        <title>Strong Genomic and Phenotypic Heterogeneity in the Aeromonas sobria Species Complex.</title>
        <authorList>
            <person name="Gauthier J."/>
            <person name="Vincent A.T."/>
            <person name="Charette S.J."/>
            <person name="Derome N."/>
        </authorList>
    </citation>
    <scope>NUCLEOTIDE SEQUENCE [LARGE SCALE GENOMIC DNA]</scope>
    <source>
        <strain evidence="3 4">TM18</strain>
    </source>
</reference>
<dbReference type="PROSITE" id="PS50405">
    <property type="entry name" value="GST_CTER"/>
    <property type="match status" value="1"/>
</dbReference>
<dbReference type="Gene3D" id="1.20.1050.10">
    <property type="match status" value="1"/>
</dbReference>
<dbReference type="SUPFAM" id="SSF52833">
    <property type="entry name" value="Thioredoxin-like"/>
    <property type="match status" value="1"/>
</dbReference>
<dbReference type="InterPro" id="IPR004045">
    <property type="entry name" value="Glutathione_S-Trfase_N"/>
</dbReference>
<accession>A0A2N3IX97</accession>
<dbReference type="GO" id="GO:0016740">
    <property type="term" value="F:transferase activity"/>
    <property type="evidence" value="ECO:0007669"/>
    <property type="project" value="UniProtKB-KW"/>
</dbReference>
<name>A0A2N3IX97_AERSO</name>
<dbReference type="Proteomes" id="UP000233467">
    <property type="component" value="Unassembled WGS sequence"/>
</dbReference>
<dbReference type="InterPro" id="IPR040079">
    <property type="entry name" value="Glutathione_S-Trfase"/>
</dbReference>
<dbReference type="SFLD" id="SFLDG01150">
    <property type="entry name" value="Main.1:_Beta-like"/>
    <property type="match status" value="1"/>
</dbReference>
<dbReference type="AlphaFoldDB" id="A0A2N3IX97"/>
<comment type="caution">
    <text evidence="3">The sequence shown here is derived from an EMBL/GenBank/DDBJ whole genome shotgun (WGS) entry which is preliminary data.</text>
</comment>
<dbReference type="SFLD" id="SFLDG00358">
    <property type="entry name" value="Main_(cytGST)"/>
    <property type="match status" value="1"/>
</dbReference>
<evidence type="ECO:0000313" key="3">
    <source>
        <dbReference type="EMBL" id="PKQ77336.1"/>
    </source>
</evidence>
<dbReference type="InterPro" id="IPR036282">
    <property type="entry name" value="Glutathione-S-Trfase_C_sf"/>
</dbReference>
<dbReference type="SFLD" id="SFLDS00019">
    <property type="entry name" value="Glutathione_Transferase_(cytos"/>
    <property type="match status" value="1"/>
</dbReference>
<dbReference type="PANTHER" id="PTHR44051:SF8">
    <property type="entry name" value="GLUTATHIONE S-TRANSFERASE GSTA"/>
    <property type="match status" value="1"/>
</dbReference>
<feature type="domain" description="GST N-terminal" evidence="1">
    <location>
        <begin position="1"/>
        <end position="82"/>
    </location>
</feature>
<feature type="domain" description="GST C-terminal" evidence="2">
    <location>
        <begin position="88"/>
        <end position="206"/>
    </location>
</feature>
<dbReference type="SUPFAM" id="SSF47616">
    <property type="entry name" value="GST C-terminal domain-like"/>
    <property type="match status" value="1"/>
</dbReference>
<organism evidence="3 4">
    <name type="scientific">Aeromonas sobria</name>
    <dbReference type="NCBI Taxonomy" id="646"/>
    <lineage>
        <taxon>Bacteria</taxon>
        <taxon>Pseudomonadati</taxon>
        <taxon>Pseudomonadota</taxon>
        <taxon>Gammaproteobacteria</taxon>
        <taxon>Aeromonadales</taxon>
        <taxon>Aeromonadaceae</taxon>
        <taxon>Aeromonas</taxon>
    </lineage>
</organism>
<evidence type="ECO:0000259" key="2">
    <source>
        <dbReference type="PROSITE" id="PS50405"/>
    </source>
</evidence>
<proteinExistence type="predicted"/>
<evidence type="ECO:0000313" key="4">
    <source>
        <dbReference type="Proteomes" id="UP000233467"/>
    </source>
</evidence>
<dbReference type="Pfam" id="PF02798">
    <property type="entry name" value="GST_N"/>
    <property type="match status" value="1"/>
</dbReference>
<dbReference type="EMBL" id="NQMM01000032">
    <property type="protein sequence ID" value="PKQ77336.1"/>
    <property type="molecule type" value="Genomic_DNA"/>
</dbReference>
<gene>
    <name evidence="3" type="ORF">CJP16_11845</name>
</gene>
<dbReference type="InterPro" id="IPR036249">
    <property type="entry name" value="Thioredoxin-like_sf"/>
</dbReference>
<dbReference type="PANTHER" id="PTHR44051">
    <property type="entry name" value="GLUTATHIONE S-TRANSFERASE-RELATED"/>
    <property type="match status" value="1"/>
</dbReference>
<keyword evidence="3" id="KW-0808">Transferase</keyword>
<dbReference type="Pfam" id="PF13410">
    <property type="entry name" value="GST_C_2"/>
    <property type="match status" value="1"/>
</dbReference>
<dbReference type="CDD" id="cd03057">
    <property type="entry name" value="GST_N_Beta"/>
    <property type="match status" value="1"/>
</dbReference>
<dbReference type="RefSeq" id="WP_101324849.1">
    <property type="nucleotide sequence ID" value="NZ_NQMM01000032.1"/>
</dbReference>